<feature type="region of interest" description="Disordered" evidence="7">
    <location>
        <begin position="1"/>
        <end position="24"/>
    </location>
</feature>
<evidence type="ECO:0000256" key="5">
    <source>
        <dbReference type="ARBA" id="ARBA00023235"/>
    </source>
</evidence>
<dbReference type="Pfam" id="PF00254">
    <property type="entry name" value="FKBP_C"/>
    <property type="match status" value="1"/>
</dbReference>
<comment type="caution">
    <text evidence="9">The sequence shown here is derived from an EMBL/GenBank/DDBJ whole genome shotgun (WGS) entry which is preliminary data.</text>
</comment>
<dbReference type="PANTHER" id="PTHR43811:SF19">
    <property type="entry name" value="39 KDA FK506-BINDING NUCLEAR PROTEIN"/>
    <property type="match status" value="1"/>
</dbReference>
<name>A0A433JNK3_9MICO</name>
<dbReference type="PANTHER" id="PTHR43811">
    <property type="entry name" value="FKBP-TYPE PEPTIDYL-PROLYL CIS-TRANS ISOMERASE FKPA"/>
    <property type="match status" value="1"/>
</dbReference>
<dbReference type="EC" id="5.2.1.8" evidence="3 6"/>
<comment type="similarity">
    <text evidence="2">Belongs to the FKBP-type PPIase family.</text>
</comment>
<accession>A0A433JNK3</accession>
<gene>
    <name evidence="9" type="ORF">ELQ94_16175</name>
</gene>
<proteinExistence type="inferred from homology"/>
<keyword evidence="4 6" id="KW-0697">Rotamase</keyword>
<organism evidence="9 10">
    <name type="scientific">Labedella endophytica</name>
    <dbReference type="NCBI Taxonomy" id="1523160"/>
    <lineage>
        <taxon>Bacteria</taxon>
        <taxon>Bacillati</taxon>
        <taxon>Actinomycetota</taxon>
        <taxon>Actinomycetes</taxon>
        <taxon>Micrococcales</taxon>
        <taxon>Microbacteriaceae</taxon>
        <taxon>Labedella</taxon>
    </lineage>
</organism>
<dbReference type="OrthoDB" id="25996at2"/>
<sequence length="337" mass="34148">MPPTPTKLNRASPGADGPPAPNRGTVRKAPILLLSAGLVVVSLTACSSPADSCEPEAMPGNASNVITADGDFGTAPTVDVPTDVYTPTTQSTTLIEGDGDVVLPGELIVVDYTLLNGRTGEVVTQSAYDEAAPTTFSPDSLLPGMAKGIVCATGGSRVAVAISAEDAFGPSGGNPQFGIEEDDTILAVMDVHRSYLAKADGFPVPVTTAGLPSVVTAADGTPGLTIPKSDPPTDLRKATLLQGSGDTVEAGDLVTVHYTGALWNEQTIFDSSWDSGTPVQFSTDQVVPGFADAVVGAQVGSQVVVVVPPSEGYKDVATGSIPANSTLVFVVDILGIG</sequence>
<keyword evidence="10" id="KW-1185">Reference proteome</keyword>
<evidence type="ECO:0000256" key="1">
    <source>
        <dbReference type="ARBA" id="ARBA00000971"/>
    </source>
</evidence>
<feature type="domain" description="PPIase FKBP-type" evidence="8">
    <location>
        <begin position="105"/>
        <end position="195"/>
    </location>
</feature>
<evidence type="ECO:0000313" key="9">
    <source>
        <dbReference type="EMBL" id="RUQ97096.1"/>
    </source>
</evidence>
<evidence type="ECO:0000256" key="7">
    <source>
        <dbReference type="SAM" id="MobiDB-lite"/>
    </source>
</evidence>
<dbReference type="GO" id="GO:0003755">
    <property type="term" value="F:peptidyl-prolyl cis-trans isomerase activity"/>
    <property type="evidence" value="ECO:0007669"/>
    <property type="project" value="UniProtKB-KW"/>
</dbReference>
<evidence type="ECO:0000256" key="6">
    <source>
        <dbReference type="PROSITE-ProRule" id="PRU00277"/>
    </source>
</evidence>
<protein>
    <recommendedName>
        <fullName evidence="3 6">peptidylprolyl isomerase</fullName>
        <ecNumber evidence="3 6">5.2.1.8</ecNumber>
    </recommendedName>
</protein>
<dbReference type="PROSITE" id="PS50059">
    <property type="entry name" value="FKBP_PPIASE"/>
    <property type="match status" value="2"/>
</dbReference>
<evidence type="ECO:0000313" key="10">
    <source>
        <dbReference type="Proteomes" id="UP000274909"/>
    </source>
</evidence>
<dbReference type="Gene3D" id="3.10.50.40">
    <property type="match status" value="2"/>
</dbReference>
<keyword evidence="5 6" id="KW-0413">Isomerase</keyword>
<dbReference type="Proteomes" id="UP000274909">
    <property type="component" value="Unassembled WGS sequence"/>
</dbReference>
<evidence type="ECO:0000256" key="4">
    <source>
        <dbReference type="ARBA" id="ARBA00023110"/>
    </source>
</evidence>
<comment type="catalytic activity">
    <reaction evidence="1 6">
        <text>[protein]-peptidylproline (omega=180) = [protein]-peptidylproline (omega=0)</text>
        <dbReference type="Rhea" id="RHEA:16237"/>
        <dbReference type="Rhea" id="RHEA-COMP:10747"/>
        <dbReference type="Rhea" id="RHEA-COMP:10748"/>
        <dbReference type="ChEBI" id="CHEBI:83833"/>
        <dbReference type="ChEBI" id="CHEBI:83834"/>
        <dbReference type="EC" id="5.2.1.8"/>
    </reaction>
</comment>
<reference evidence="9 10" key="1">
    <citation type="submission" date="2018-12" db="EMBL/GenBank/DDBJ databases">
        <authorList>
            <person name="Li F."/>
        </authorList>
    </citation>
    <scope>NUCLEOTIDE SEQUENCE [LARGE SCALE GENOMIC DNA]</scope>
    <source>
        <strain evidence="9 10">EGI 6500705</strain>
    </source>
</reference>
<dbReference type="InterPro" id="IPR046357">
    <property type="entry name" value="PPIase_dom_sf"/>
</dbReference>
<feature type="domain" description="PPIase FKBP-type" evidence="8">
    <location>
        <begin position="251"/>
        <end position="337"/>
    </location>
</feature>
<dbReference type="SUPFAM" id="SSF54534">
    <property type="entry name" value="FKBP-like"/>
    <property type="match status" value="2"/>
</dbReference>
<evidence type="ECO:0000256" key="2">
    <source>
        <dbReference type="ARBA" id="ARBA00006577"/>
    </source>
</evidence>
<evidence type="ECO:0000259" key="8">
    <source>
        <dbReference type="PROSITE" id="PS50059"/>
    </source>
</evidence>
<dbReference type="AlphaFoldDB" id="A0A433JNK3"/>
<evidence type="ECO:0000256" key="3">
    <source>
        <dbReference type="ARBA" id="ARBA00013194"/>
    </source>
</evidence>
<dbReference type="InterPro" id="IPR001179">
    <property type="entry name" value="PPIase_FKBP_dom"/>
</dbReference>
<dbReference type="EMBL" id="RZGZ01000006">
    <property type="protein sequence ID" value="RUQ97096.1"/>
    <property type="molecule type" value="Genomic_DNA"/>
</dbReference>